<dbReference type="Proteomes" id="UP001603857">
    <property type="component" value="Unassembled WGS sequence"/>
</dbReference>
<dbReference type="SUPFAM" id="SSF52047">
    <property type="entry name" value="RNI-like"/>
    <property type="match status" value="1"/>
</dbReference>
<evidence type="ECO:0000259" key="2">
    <source>
        <dbReference type="Pfam" id="PF23247"/>
    </source>
</evidence>
<dbReference type="EMBL" id="JBGMDY010000004">
    <property type="protein sequence ID" value="KAL2336684.1"/>
    <property type="molecule type" value="Genomic_DNA"/>
</dbReference>
<gene>
    <name evidence="3" type="ORF">Fmac_011130</name>
</gene>
<evidence type="ECO:0000256" key="1">
    <source>
        <dbReference type="ARBA" id="ARBA00022821"/>
    </source>
</evidence>
<dbReference type="InterPro" id="IPR032675">
    <property type="entry name" value="LRR_dom_sf"/>
</dbReference>
<evidence type="ECO:0000313" key="3">
    <source>
        <dbReference type="EMBL" id="KAL2336684.1"/>
    </source>
</evidence>
<name>A0ABD1MLK7_9FABA</name>
<dbReference type="Pfam" id="PF23247">
    <property type="entry name" value="LRR_RPS2"/>
    <property type="match status" value="2"/>
</dbReference>
<dbReference type="InterPro" id="IPR057135">
    <property type="entry name" value="At4g27190-like_LRR"/>
</dbReference>
<evidence type="ECO:0000313" key="4">
    <source>
        <dbReference type="Proteomes" id="UP001603857"/>
    </source>
</evidence>
<keyword evidence="1" id="KW-0611">Plant defense</keyword>
<reference evidence="3 4" key="1">
    <citation type="submission" date="2024-08" db="EMBL/GenBank/DDBJ databases">
        <title>Insights into the chromosomal genome structure of Flemingia macrophylla.</title>
        <authorList>
            <person name="Ding Y."/>
            <person name="Zhao Y."/>
            <person name="Bi W."/>
            <person name="Wu M."/>
            <person name="Zhao G."/>
            <person name="Gong Y."/>
            <person name="Li W."/>
            <person name="Zhang P."/>
        </authorList>
    </citation>
    <scope>NUCLEOTIDE SEQUENCE [LARGE SCALE GENOMIC DNA]</scope>
    <source>
        <strain evidence="3">DYQJB</strain>
        <tissue evidence="3">Leaf</tissue>
    </source>
</reference>
<dbReference type="PANTHER" id="PTHR33463:SF204">
    <property type="entry name" value="NB-ARC DOMAIN-CONTAINING PROTEIN"/>
    <property type="match status" value="1"/>
</dbReference>
<organism evidence="3 4">
    <name type="scientific">Flemingia macrophylla</name>
    <dbReference type="NCBI Taxonomy" id="520843"/>
    <lineage>
        <taxon>Eukaryota</taxon>
        <taxon>Viridiplantae</taxon>
        <taxon>Streptophyta</taxon>
        <taxon>Embryophyta</taxon>
        <taxon>Tracheophyta</taxon>
        <taxon>Spermatophyta</taxon>
        <taxon>Magnoliopsida</taxon>
        <taxon>eudicotyledons</taxon>
        <taxon>Gunneridae</taxon>
        <taxon>Pentapetalae</taxon>
        <taxon>rosids</taxon>
        <taxon>fabids</taxon>
        <taxon>Fabales</taxon>
        <taxon>Fabaceae</taxon>
        <taxon>Papilionoideae</taxon>
        <taxon>50 kb inversion clade</taxon>
        <taxon>NPAAA clade</taxon>
        <taxon>indigoferoid/millettioid clade</taxon>
        <taxon>Phaseoleae</taxon>
        <taxon>Flemingia</taxon>
    </lineage>
</organism>
<dbReference type="PANTHER" id="PTHR33463">
    <property type="entry name" value="NB-ARC DOMAIN-CONTAINING PROTEIN-RELATED"/>
    <property type="match status" value="1"/>
</dbReference>
<dbReference type="AlphaFoldDB" id="A0ABD1MLK7"/>
<dbReference type="InterPro" id="IPR050905">
    <property type="entry name" value="Plant_NBS-LRR"/>
</dbReference>
<feature type="domain" description="Disease resistance protein At4g27190-like leucine-rich repeats" evidence="2">
    <location>
        <begin position="640"/>
        <end position="694"/>
    </location>
</feature>
<accession>A0ABD1MLK7</accession>
<keyword evidence="4" id="KW-1185">Reference proteome</keyword>
<dbReference type="Gene3D" id="3.80.10.10">
    <property type="entry name" value="Ribonuclease Inhibitor"/>
    <property type="match status" value="1"/>
</dbReference>
<proteinExistence type="predicted"/>
<comment type="caution">
    <text evidence="3">The sequence shown here is derived from an EMBL/GenBank/DDBJ whole genome shotgun (WGS) entry which is preliminary data.</text>
</comment>
<protein>
    <recommendedName>
        <fullName evidence="2">Disease resistance protein At4g27190-like leucine-rich repeats domain-containing protein</fullName>
    </recommendedName>
</protein>
<sequence>MGYPSTQQHSLIGRNQLINTGINTSINTATQYQHGNMISTRSSHMSPKGLDAVLRTMGLPCQLPQLLPIQAPVLTPSPRAGVLHGLKSAVRAKAIHSPLNQWPVSCAVNHPAAHAWMPPVLVPPVSTPHWARGSQCNSHVWLLMHSMQLLALKCQLSGTGHVILVRPNSSHMSPKGLDAVLRTMGVPCQLPQLLPIQAPVLTSSPRAGVLQGLKSAIRAKAIHSPLNQWPVSCAVNHPAAHAWMPPVLVPPVSTPHWARGSQCNSHVWLLMHSMQLNEDQLELSAPPLKGSPSPFWNLENALSTQVYIGIQVCLGCLQEKRSFKLAGIKEDAFSVLEFLEINKLLLEDLPNLRSFSLGEIVEWPSLDNVGVNNCPNLKRFGLGKIKMSKIKPVITENMEKLDIDARIAYLFEPWDDKFSMITEYAIDEDYKLNMAIDNIRPSHFTNLVRFQAKNYGANLTKFLSILMKRSNKLEVIKIENDTLNYLFDIAGLRSYYGDGIYLTEMKELELIGLRYLEEICNANPYGILDLKNLQKVHIKSCPWLTFIFYCQNADRLYQLMELKLEACNMLQKVIEHDAKEKLGIRFFALRKVEFKSLSKLEMFYYHHLEFPNLQTLMIQDCPKLIKFTTGFATANVVDTIDDKSFFKLNELRLDNCIRLVFVIHSKTLQEFRNLKKLIVTHCEALKTVFHIDGEIPNSS</sequence>
<feature type="domain" description="Disease resistance protein At4g27190-like leucine-rich repeats" evidence="2">
    <location>
        <begin position="443"/>
        <end position="568"/>
    </location>
</feature>